<dbReference type="Proteomes" id="UP000186817">
    <property type="component" value="Unassembled WGS sequence"/>
</dbReference>
<dbReference type="EMBL" id="LSRX01003119">
    <property type="protein sequence ID" value="OLP74859.1"/>
    <property type="molecule type" value="Genomic_DNA"/>
</dbReference>
<keyword evidence="2" id="KW-1185">Reference proteome</keyword>
<reference evidence="1 2" key="1">
    <citation type="submission" date="2016-02" db="EMBL/GenBank/DDBJ databases">
        <title>Genome analysis of coral dinoflagellate symbionts highlights evolutionary adaptations to a symbiotic lifestyle.</title>
        <authorList>
            <person name="Aranda M."/>
            <person name="Li Y."/>
            <person name="Liew Y.J."/>
            <person name="Baumgarten S."/>
            <person name="Simakov O."/>
            <person name="Wilson M."/>
            <person name="Piel J."/>
            <person name="Ashoor H."/>
            <person name="Bougouffa S."/>
            <person name="Bajic V.B."/>
            <person name="Ryu T."/>
            <person name="Ravasi T."/>
            <person name="Bayer T."/>
            <person name="Micklem G."/>
            <person name="Kim H."/>
            <person name="Bhak J."/>
            <person name="Lajeunesse T.C."/>
            <person name="Voolstra C.R."/>
        </authorList>
    </citation>
    <scope>NUCLEOTIDE SEQUENCE [LARGE SCALE GENOMIC DNA]</scope>
    <source>
        <strain evidence="1 2">CCMP2467</strain>
    </source>
</reference>
<feature type="non-terminal residue" evidence="1">
    <location>
        <position position="60"/>
    </location>
</feature>
<dbReference type="OrthoDB" id="10070917at2759"/>
<organism evidence="1 2">
    <name type="scientific">Symbiodinium microadriaticum</name>
    <name type="common">Dinoflagellate</name>
    <name type="synonym">Zooxanthella microadriatica</name>
    <dbReference type="NCBI Taxonomy" id="2951"/>
    <lineage>
        <taxon>Eukaryota</taxon>
        <taxon>Sar</taxon>
        <taxon>Alveolata</taxon>
        <taxon>Dinophyceae</taxon>
        <taxon>Suessiales</taxon>
        <taxon>Symbiodiniaceae</taxon>
        <taxon>Symbiodinium</taxon>
    </lineage>
</organism>
<gene>
    <name evidence="1" type="ORF">AK812_SmicGene45482</name>
</gene>
<accession>A0A1Q9BW11</accession>
<dbReference type="AlphaFoldDB" id="A0A1Q9BW11"/>
<protein>
    <submittedName>
        <fullName evidence="1">Uncharacterized protein</fullName>
    </submittedName>
</protein>
<evidence type="ECO:0000313" key="2">
    <source>
        <dbReference type="Proteomes" id="UP000186817"/>
    </source>
</evidence>
<feature type="non-terminal residue" evidence="1">
    <location>
        <position position="1"/>
    </location>
</feature>
<sequence>EGGSEIVAIQWTKDEQNHPSSLTGRVENMKAGRRYRVRFSFDTPGAGLYVQGPEHDSGRT</sequence>
<evidence type="ECO:0000313" key="1">
    <source>
        <dbReference type="EMBL" id="OLP74859.1"/>
    </source>
</evidence>
<proteinExistence type="predicted"/>
<name>A0A1Q9BW11_SYMMI</name>
<comment type="caution">
    <text evidence="1">The sequence shown here is derived from an EMBL/GenBank/DDBJ whole genome shotgun (WGS) entry which is preliminary data.</text>
</comment>